<dbReference type="InterPro" id="IPR027417">
    <property type="entry name" value="P-loop_NTPase"/>
</dbReference>
<dbReference type="InterPro" id="IPR014001">
    <property type="entry name" value="Helicase_ATP-bd"/>
</dbReference>
<dbReference type="SMART" id="SM00490">
    <property type="entry name" value="HELICc"/>
    <property type="match status" value="1"/>
</dbReference>
<sequence length="972" mass="111833">MSYFQKNYSKIDLTPHSETKVQLRRPQIGAIHSIASYFTRSLERNDLDPAIIVLPTGTGKTAVLVLSPFLLKAKRALIITQSQIVRRQIFREFSELLLLKKLKILPENIPSPKVYELDKMLKSEKQWQDLMKNDVIISTPACISPQYKEIYQTPKDAFDLILYDEGHHLPAKTWFGISNYFDSMEILFTATPFRNDKKSVYGKIIYEFTMSEAYKDGIFGNIKFIPVEVSSLEPNDNDIAIAKKTEEIFKKDKDDGYKHLVLVRSSKIEKSKELLEIYNNHTDLSLKLINSQHSQKTVQSILKELQEGKIDGVIAVDIMNEGVDIPLLKIAAIHSAYKSLSILLQFIGRFARTGQRIGDAKFIATPQNVTINAIDLYREDKKWQEIIPKLYDSKIQEEVELRDGIYSFNAIEIEGVSLDETIARLSLFEFKPKNHAKVYQIENTVDLQANLELKGWSIIKKDYSSKLSCVVFLSKRIEKPRWATTNILSNIEYQLIVIVYFEATKLLFINSSIKSDFIYDDIVEQISNGGYYPLSTDEINRALTYLESPEFYNIGMKRRTFGTSSESYRMIAGPRVENAIKSSDGYAFERGHVVGKSRSKGENTTLGVSSLSKIWSYGRGLIPQFVDWCRIFNKILPDDTIDIETGTNLDKIKTGSKLDTIPDKVVFVNWNDEIYKNTALGRYEISGEFKEINLLDFSLEIIIQAKDSIHFKIYNHEIEWKCHFRLQSPLFTQDNSNPIIKVEFNEQERELIEFMNTYPVQFYTKDLSIITGNKISKTPSFGESFDRNNIETMEWDNNNVDITSEVIGSSEDGLSIQEFLRDHYRASSEIVFFDHGTGEIADILLFNMNQKNELLIDFVHIKSSSQSNPGQRVKDVEELFGQMLRSIKWTQIDKLISRIKKRMVGSSYFYHGNFDRIIELKENCNSITFRIIGVQPGLSKNRLTDRVLFSFQSLKNFVSTFNIESVTLLISE</sequence>
<dbReference type="PANTHER" id="PTHR47396">
    <property type="entry name" value="TYPE I RESTRICTION ENZYME ECOKI R PROTEIN"/>
    <property type="match status" value="1"/>
</dbReference>
<dbReference type="Pfam" id="PF00271">
    <property type="entry name" value="Helicase_C"/>
    <property type="match status" value="1"/>
</dbReference>
<evidence type="ECO:0008006" key="4">
    <source>
        <dbReference type="Google" id="ProtNLM"/>
    </source>
</evidence>
<proteinExistence type="predicted"/>
<dbReference type="GO" id="GO:0016787">
    <property type="term" value="F:hydrolase activity"/>
    <property type="evidence" value="ECO:0007669"/>
    <property type="project" value="InterPro"/>
</dbReference>
<dbReference type="GO" id="GO:0005524">
    <property type="term" value="F:ATP binding"/>
    <property type="evidence" value="ECO:0007669"/>
    <property type="project" value="InterPro"/>
</dbReference>
<feature type="domain" description="Helicase C-terminal" evidence="2">
    <location>
        <begin position="244"/>
        <end position="407"/>
    </location>
</feature>
<dbReference type="PROSITE" id="PS51194">
    <property type="entry name" value="HELICASE_CTER"/>
    <property type="match status" value="1"/>
</dbReference>
<dbReference type="InterPro" id="IPR006935">
    <property type="entry name" value="Helicase/UvrB_N"/>
</dbReference>
<dbReference type="AlphaFoldDB" id="A0A0F9VEV0"/>
<dbReference type="PANTHER" id="PTHR47396:SF1">
    <property type="entry name" value="ATP-DEPENDENT HELICASE IRC3-RELATED"/>
    <property type="match status" value="1"/>
</dbReference>
<protein>
    <recommendedName>
        <fullName evidence="4">Helicase</fullName>
    </recommendedName>
</protein>
<feature type="domain" description="Helicase ATP-binding" evidence="1">
    <location>
        <begin position="41"/>
        <end position="210"/>
    </location>
</feature>
<gene>
    <name evidence="3" type="ORF">LCGC14_0493380</name>
</gene>
<name>A0A0F9VEV0_9ZZZZ</name>
<dbReference type="InterPro" id="IPR050742">
    <property type="entry name" value="Helicase_Restrict-Modif_Enz"/>
</dbReference>
<dbReference type="SUPFAM" id="SSF52540">
    <property type="entry name" value="P-loop containing nucleoside triphosphate hydrolases"/>
    <property type="match status" value="1"/>
</dbReference>
<accession>A0A0F9VEV0</accession>
<dbReference type="SMART" id="SM00487">
    <property type="entry name" value="DEXDc"/>
    <property type="match status" value="1"/>
</dbReference>
<dbReference type="Gene3D" id="3.40.50.300">
    <property type="entry name" value="P-loop containing nucleotide triphosphate hydrolases"/>
    <property type="match status" value="2"/>
</dbReference>
<dbReference type="GO" id="GO:0003677">
    <property type="term" value="F:DNA binding"/>
    <property type="evidence" value="ECO:0007669"/>
    <property type="project" value="InterPro"/>
</dbReference>
<dbReference type="PROSITE" id="PS51192">
    <property type="entry name" value="HELICASE_ATP_BIND_1"/>
    <property type="match status" value="1"/>
</dbReference>
<reference evidence="3" key="1">
    <citation type="journal article" date="2015" name="Nature">
        <title>Complex archaea that bridge the gap between prokaryotes and eukaryotes.</title>
        <authorList>
            <person name="Spang A."/>
            <person name="Saw J.H."/>
            <person name="Jorgensen S.L."/>
            <person name="Zaremba-Niedzwiedzka K."/>
            <person name="Martijn J."/>
            <person name="Lind A.E."/>
            <person name="van Eijk R."/>
            <person name="Schleper C."/>
            <person name="Guy L."/>
            <person name="Ettema T.J."/>
        </authorList>
    </citation>
    <scope>NUCLEOTIDE SEQUENCE</scope>
</reference>
<evidence type="ECO:0000259" key="1">
    <source>
        <dbReference type="PROSITE" id="PS51192"/>
    </source>
</evidence>
<evidence type="ECO:0000259" key="2">
    <source>
        <dbReference type="PROSITE" id="PS51194"/>
    </source>
</evidence>
<dbReference type="GO" id="GO:0005829">
    <property type="term" value="C:cytosol"/>
    <property type="evidence" value="ECO:0007669"/>
    <property type="project" value="TreeGrafter"/>
</dbReference>
<dbReference type="Pfam" id="PF04851">
    <property type="entry name" value="ResIII"/>
    <property type="match status" value="1"/>
</dbReference>
<dbReference type="InterPro" id="IPR001650">
    <property type="entry name" value="Helicase_C-like"/>
</dbReference>
<organism evidence="3">
    <name type="scientific">marine sediment metagenome</name>
    <dbReference type="NCBI Taxonomy" id="412755"/>
    <lineage>
        <taxon>unclassified sequences</taxon>
        <taxon>metagenomes</taxon>
        <taxon>ecological metagenomes</taxon>
    </lineage>
</organism>
<comment type="caution">
    <text evidence="3">The sequence shown here is derived from an EMBL/GenBank/DDBJ whole genome shotgun (WGS) entry which is preliminary data.</text>
</comment>
<dbReference type="EMBL" id="LAZR01000561">
    <property type="protein sequence ID" value="KKN64293.1"/>
    <property type="molecule type" value="Genomic_DNA"/>
</dbReference>
<evidence type="ECO:0000313" key="3">
    <source>
        <dbReference type="EMBL" id="KKN64293.1"/>
    </source>
</evidence>